<protein>
    <submittedName>
        <fullName evidence="1">Uncharacterized protein</fullName>
    </submittedName>
</protein>
<dbReference type="Proteomes" id="UP000002059">
    <property type="component" value="Partially assembled WGS sequence"/>
</dbReference>
<evidence type="ECO:0000313" key="2">
    <source>
        <dbReference type="Proteomes" id="UP000002059"/>
    </source>
</evidence>
<accession>C1H4Y1</accession>
<keyword evidence="2" id="KW-1185">Reference proteome</keyword>
<dbReference type="GeneID" id="9095297"/>
<dbReference type="VEuPathDB" id="FungiDB:PAAG_05822"/>
<gene>
    <name evidence="1" type="ORF">PAAG_05822</name>
</gene>
<proteinExistence type="predicted"/>
<name>C1H4Y1_PARBA</name>
<dbReference type="AlphaFoldDB" id="C1H4Y1"/>
<organism evidence="1 2">
    <name type="scientific">Paracoccidioides lutzii (strain ATCC MYA-826 / Pb01)</name>
    <name type="common">Paracoccidioides brasiliensis</name>
    <dbReference type="NCBI Taxonomy" id="502779"/>
    <lineage>
        <taxon>Eukaryota</taxon>
        <taxon>Fungi</taxon>
        <taxon>Dikarya</taxon>
        <taxon>Ascomycota</taxon>
        <taxon>Pezizomycotina</taxon>
        <taxon>Eurotiomycetes</taxon>
        <taxon>Eurotiomycetidae</taxon>
        <taxon>Onygenales</taxon>
        <taxon>Ajellomycetaceae</taxon>
        <taxon>Paracoccidioides</taxon>
    </lineage>
</organism>
<dbReference type="RefSeq" id="XP_015699915.1">
    <property type="nucleotide sequence ID" value="XM_015845689.1"/>
</dbReference>
<reference evidence="1 2" key="1">
    <citation type="journal article" date="2011" name="PLoS Genet.">
        <title>Comparative genomic analysis of human fungal pathogens causing paracoccidioidomycosis.</title>
        <authorList>
            <person name="Desjardins C.A."/>
            <person name="Champion M.D."/>
            <person name="Holder J.W."/>
            <person name="Muszewska A."/>
            <person name="Goldberg J."/>
            <person name="Bailao A.M."/>
            <person name="Brigido M.M."/>
            <person name="Ferreira M.E."/>
            <person name="Garcia A.M."/>
            <person name="Grynberg M."/>
            <person name="Gujja S."/>
            <person name="Heiman D.I."/>
            <person name="Henn M.R."/>
            <person name="Kodira C.D."/>
            <person name="Leon-Narvaez H."/>
            <person name="Longo L.V."/>
            <person name="Ma L.J."/>
            <person name="Malavazi I."/>
            <person name="Matsuo A.L."/>
            <person name="Morais F.V."/>
            <person name="Pereira M."/>
            <person name="Rodriguez-Brito S."/>
            <person name="Sakthikumar S."/>
            <person name="Salem-Izacc S.M."/>
            <person name="Sykes S.M."/>
            <person name="Teixeira M.M."/>
            <person name="Vallejo M.C."/>
            <person name="Walter M.E."/>
            <person name="Yandava C."/>
            <person name="Young S."/>
            <person name="Zeng Q."/>
            <person name="Zucker J."/>
            <person name="Felipe M.S."/>
            <person name="Goldman G.H."/>
            <person name="Haas B.J."/>
            <person name="McEwen J.G."/>
            <person name="Nino-Vega G."/>
            <person name="Puccia R."/>
            <person name="San-Blas G."/>
            <person name="Soares C.M."/>
            <person name="Birren B.W."/>
            <person name="Cuomo C.A."/>
        </authorList>
    </citation>
    <scope>NUCLEOTIDE SEQUENCE [LARGE SCALE GENOMIC DNA]</scope>
    <source>
        <strain evidence="2">ATCC MYA-826 / Pb01</strain>
    </source>
</reference>
<dbReference type="EMBL" id="KN294007">
    <property type="protein sequence ID" value="EEH34775.2"/>
    <property type="molecule type" value="Genomic_DNA"/>
</dbReference>
<dbReference type="KEGG" id="pbl:PAAG_05822"/>
<evidence type="ECO:0000313" key="1">
    <source>
        <dbReference type="EMBL" id="EEH34775.2"/>
    </source>
</evidence>
<dbReference type="HOGENOM" id="CLU_2134267_0_0_1"/>
<sequence length="113" mass="12884">MCIENDDGQRRAMKGRDIGLPIRNGDFRNYCKGGDDQFSRVGLARGVDTWEIPVQWDVQRIFGIHGSQVSGDHPEPRHEMTCGKKKLREQAELVDMYEDFSMTSDIHGQDITS</sequence>